<dbReference type="Proteomes" id="UP000240621">
    <property type="component" value="Unassembled WGS sequence"/>
</dbReference>
<name>A0A2P8CBC0_9BACT</name>
<sequence length="116" mass="13561">MPTDPTIVLERTRHRDNMVVTLRFDYDQQLIDRVKQETGARWSQTMGCWYVPEEQFDLHTFFEALKGIAYVDYSGLKKRNNKQPTPNPGAIKPRYNLKTIKSQVSPGVKEQIQSFK</sequence>
<proteinExistence type="predicted"/>
<accession>A0A2P8CBC0</accession>
<organism evidence="2 3">
    <name type="scientific">Prolixibacter denitrificans</name>
    <dbReference type="NCBI Taxonomy" id="1541063"/>
    <lineage>
        <taxon>Bacteria</taxon>
        <taxon>Pseudomonadati</taxon>
        <taxon>Bacteroidota</taxon>
        <taxon>Bacteroidia</taxon>
        <taxon>Marinilabiliales</taxon>
        <taxon>Prolixibacteraceae</taxon>
        <taxon>Prolixibacter</taxon>
    </lineage>
</organism>
<evidence type="ECO:0000313" key="3">
    <source>
        <dbReference type="Proteomes" id="UP000240621"/>
    </source>
</evidence>
<comment type="caution">
    <text evidence="2">The sequence shown here is derived from an EMBL/GenBank/DDBJ whole genome shotgun (WGS) entry which is preliminary data.</text>
</comment>
<reference evidence="2 3" key="1">
    <citation type="submission" date="2018-03" db="EMBL/GenBank/DDBJ databases">
        <title>Genomic Encyclopedia of Archaeal and Bacterial Type Strains, Phase II (KMG-II): from individual species to whole genera.</title>
        <authorList>
            <person name="Goeker M."/>
        </authorList>
    </citation>
    <scope>NUCLEOTIDE SEQUENCE [LARGE SCALE GENOMIC DNA]</scope>
    <source>
        <strain evidence="2 3">DSM 27267</strain>
    </source>
</reference>
<protein>
    <submittedName>
        <fullName evidence="2">Uncharacterized protein</fullName>
    </submittedName>
</protein>
<dbReference type="EMBL" id="PYGC01000006">
    <property type="protein sequence ID" value="PSK82258.1"/>
    <property type="molecule type" value="Genomic_DNA"/>
</dbReference>
<evidence type="ECO:0000313" key="2">
    <source>
        <dbReference type="EMBL" id="PSK82258.1"/>
    </source>
</evidence>
<feature type="non-terminal residue" evidence="2">
    <location>
        <position position="116"/>
    </location>
</feature>
<feature type="region of interest" description="Disordered" evidence="1">
    <location>
        <begin position="76"/>
        <end position="96"/>
    </location>
</feature>
<dbReference type="AlphaFoldDB" id="A0A2P8CBC0"/>
<gene>
    <name evidence="2" type="ORF">CLV93_1061</name>
</gene>
<evidence type="ECO:0000256" key="1">
    <source>
        <dbReference type="SAM" id="MobiDB-lite"/>
    </source>
</evidence>